<keyword evidence="4 9" id="KW-0548">Nucleotidyltransferase</keyword>
<dbReference type="AlphaFoldDB" id="A0A7C9MUS8"/>
<evidence type="ECO:0000313" key="9">
    <source>
        <dbReference type="EMBL" id="MYL82954.1"/>
    </source>
</evidence>
<dbReference type="InterPro" id="IPR040982">
    <property type="entry name" value="DNA_pol3_finger"/>
</dbReference>
<comment type="caution">
    <text evidence="9">The sequence shown here is derived from an EMBL/GenBank/DDBJ whole genome shotgun (WGS) entry which is preliminary data.</text>
</comment>
<dbReference type="InterPro" id="IPR041931">
    <property type="entry name" value="DNA_pol3_alpha_thumb_dom"/>
</dbReference>
<dbReference type="InterPro" id="IPR004013">
    <property type="entry name" value="PHP_dom"/>
</dbReference>
<dbReference type="Pfam" id="PF14579">
    <property type="entry name" value="HHH_6"/>
    <property type="match status" value="1"/>
</dbReference>
<evidence type="ECO:0000313" key="10">
    <source>
        <dbReference type="Proteomes" id="UP000482487"/>
    </source>
</evidence>
<dbReference type="Gene3D" id="1.10.10.1600">
    <property type="entry name" value="Bacterial DNA polymerase III alpha subunit, thumb domain"/>
    <property type="match status" value="1"/>
</dbReference>
<organism evidence="9 10">
    <name type="scientific">Solidesulfovibrio aerotolerans</name>
    <dbReference type="NCBI Taxonomy" id="295255"/>
    <lineage>
        <taxon>Bacteria</taxon>
        <taxon>Pseudomonadati</taxon>
        <taxon>Thermodesulfobacteriota</taxon>
        <taxon>Desulfovibrionia</taxon>
        <taxon>Desulfovibrionales</taxon>
        <taxon>Desulfovibrionaceae</taxon>
        <taxon>Solidesulfovibrio</taxon>
    </lineage>
</organism>
<reference evidence="9 10" key="1">
    <citation type="submission" date="2020-01" db="EMBL/GenBank/DDBJ databases">
        <title>Genome sequence of Desulfovibrio aerotolerans DSM 16695(T).</title>
        <authorList>
            <person name="Karnachuk O."/>
            <person name="Avakyan M."/>
            <person name="Mardanov A."/>
            <person name="Kadnikov V."/>
            <person name="Ravin N."/>
        </authorList>
    </citation>
    <scope>NUCLEOTIDE SEQUENCE [LARGE SCALE GENOMIC DNA]</scope>
    <source>
        <strain evidence="9 10">DSM 16695</strain>
    </source>
</reference>
<dbReference type="InterPro" id="IPR016195">
    <property type="entry name" value="Pol/histidinol_Pase-like"/>
</dbReference>
<feature type="domain" description="Polymerase/histidinol phosphatase N-terminal" evidence="8">
    <location>
        <begin position="5"/>
        <end position="72"/>
    </location>
</feature>
<dbReference type="NCBIfam" id="TIGR00594">
    <property type="entry name" value="polc"/>
    <property type="match status" value="1"/>
</dbReference>
<dbReference type="OrthoDB" id="9803237at2"/>
<keyword evidence="5" id="KW-0235">DNA replication</keyword>
<proteinExistence type="predicted"/>
<keyword evidence="6" id="KW-0239">DNA-directed DNA polymerase</keyword>
<keyword evidence="3 9" id="KW-0808">Transferase</keyword>
<dbReference type="InterPro" id="IPR029460">
    <property type="entry name" value="DNAPol_HHH"/>
</dbReference>
<comment type="catalytic activity">
    <reaction evidence="7">
        <text>DNA(n) + a 2'-deoxyribonucleoside 5'-triphosphate = DNA(n+1) + diphosphate</text>
        <dbReference type="Rhea" id="RHEA:22508"/>
        <dbReference type="Rhea" id="RHEA-COMP:17339"/>
        <dbReference type="Rhea" id="RHEA-COMP:17340"/>
        <dbReference type="ChEBI" id="CHEBI:33019"/>
        <dbReference type="ChEBI" id="CHEBI:61560"/>
        <dbReference type="ChEBI" id="CHEBI:173112"/>
        <dbReference type="EC" id="2.7.7.7"/>
    </reaction>
</comment>
<dbReference type="SMART" id="SM00481">
    <property type="entry name" value="POLIIIAc"/>
    <property type="match status" value="1"/>
</dbReference>
<sequence length="1151" mass="128084">MPDFVHLHCHTEYSLLDGAIRISDLVKTAASFGSPAAAITDHGNLHGALTFYDAAKKGGLKPIIGCEVYVTPGSRRDRDNRAPRYHLVLLAQNMVGYKNLLKLVTQGYTEGMYYKPRVDKELLGQYGEGLIALSACLKGEINQKLLKEGKDQAVAMAREYAALFPDRFYLEIQANGIPEQTTCNNFLIELSDHLKLPLVATNDCHYLRADDAEAHDILLCIQTAACVDDVKRMRFSTQDLYYRSPDEMAAAFPDLPQALANTCEIAERVNLQLKFGDYHFPVYKTPPEQSLDDVMAEMARKGLTERLAKMPGVEVKTYWDRLELELGVIKQMGFPGYFLIVQDFINWAKNNGIPVGPGRGSAAGSLVAYALRITNLDPLPYDLLFERFLNIERVSMPDIDVDFCERRRHEVIRYVTEHYGEHAVAQITTFGTMKAKGVVRDVGRALGMTFGETDRIAKLIPEDLKMTIDKALAQEPELKTMMAQDPRVARLIDVSRRLEGLARHASTHAAGVVVSDTAMTEYVPLYKGKNNETVTQWDMKRVEKAGLVKFDFLGLKTMTVIDDALKIIKEMGAEPPDLDTLPFTDEATYELFARGDTDGIFQVESQGMRKYLRMLKPNCFEDIIAMLALYRPGPLGSGMVELFIRRKHGEDLVEYPHPLLEETLRPTYGVIVYQEQVMKIAQVLASFSLGAGDLLRRAMGKKNAEEMAKQRSFFVDGCAGNGIEAKKANEIFDLMEKFAEYGFNKSHSAAYALISYHTAYLKAHFPVAFMAALMTSDMENQDKLLQYIAACRDNELELLPPDVNAGHPHFSVKDNKILYGLAAVKNVGRDAVAEIVAAREEGGPFTSLLDFTSRVNMRKITKRVIEYLIKCGACDSFGCSRAALVAGLDQAASLGQKRAADKNDGRLSLMTLMPEKPKPTVGLGLSCTEATLPEWHHEEMMAFEKEALGFYLTSHPLLAFERDLRAMRLTTLAQCAGMEPGVEVKIACICVSTKEIITKKGQKMAFCKLEDHLGGEAEAVVFSDVYALSREQLDADTPLFITSKIGNSDQAEGEGKKIIKLQAVRIDPLSKIIGGSDEPVEVLVACREDQPVPLDPLAQILKRYPGQCTVHLVLSLPKAVCRLRLGPDYEVQRCPELRRELDAFEQGATGR</sequence>
<dbReference type="GO" id="GO:0008408">
    <property type="term" value="F:3'-5' exonuclease activity"/>
    <property type="evidence" value="ECO:0007669"/>
    <property type="project" value="InterPro"/>
</dbReference>
<dbReference type="Gene3D" id="1.10.150.870">
    <property type="match status" value="1"/>
</dbReference>
<name>A0A7C9MUS8_9BACT</name>
<dbReference type="CDD" id="cd04485">
    <property type="entry name" value="DnaE_OBF"/>
    <property type="match status" value="1"/>
</dbReference>
<protein>
    <recommendedName>
        <fullName evidence="2">DNA polymerase III subunit alpha</fullName>
        <ecNumber evidence="1">2.7.7.7</ecNumber>
    </recommendedName>
</protein>
<keyword evidence="10" id="KW-1185">Reference proteome</keyword>
<evidence type="ECO:0000256" key="4">
    <source>
        <dbReference type="ARBA" id="ARBA00022695"/>
    </source>
</evidence>
<dbReference type="NCBIfam" id="NF004226">
    <property type="entry name" value="PRK05673.1"/>
    <property type="match status" value="1"/>
</dbReference>
<dbReference type="Proteomes" id="UP000482487">
    <property type="component" value="Unassembled WGS sequence"/>
</dbReference>
<dbReference type="PANTHER" id="PTHR32294">
    <property type="entry name" value="DNA POLYMERASE III SUBUNIT ALPHA"/>
    <property type="match status" value="1"/>
</dbReference>
<dbReference type="PANTHER" id="PTHR32294:SF0">
    <property type="entry name" value="DNA POLYMERASE III SUBUNIT ALPHA"/>
    <property type="match status" value="1"/>
</dbReference>
<accession>A0A7C9MUS8</accession>
<evidence type="ECO:0000256" key="6">
    <source>
        <dbReference type="ARBA" id="ARBA00022932"/>
    </source>
</evidence>
<evidence type="ECO:0000259" key="8">
    <source>
        <dbReference type="SMART" id="SM00481"/>
    </source>
</evidence>
<evidence type="ECO:0000256" key="2">
    <source>
        <dbReference type="ARBA" id="ARBA00019114"/>
    </source>
</evidence>
<dbReference type="InterPro" id="IPR003141">
    <property type="entry name" value="Pol/His_phosphatase_N"/>
</dbReference>
<dbReference type="GO" id="GO:0006260">
    <property type="term" value="P:DNA replication"/>
    <property type="evidence" value="ECO:0007669"/>
    <property type="project" value="UniProtKB-KW"/>
</dbReference>
<dbReference type="CDD" id="cd12113">
    <property type="entry name" value="PHP_PolIIIA_DnaE3"/>
    <property type="match status" value="1"/>
</dbReference>
<dbReference type="SUPFAM" id="SSF89550">
    <property type="entry name" value="PHP domain-like"/>
    <property type="match status" value="1"/>
</dbReference>
<dbReference type="RefSeq" id="WP_160960034.1">
    <property type="nucleotide sequence ID" value="NZ_WVUD01000009.1"/>
</dbReference>
<gene>
    <name evidence="9" type="primary">dnaE</name>
    <name evidence="9" type="ORF">GTA51_07370</name>
</gene>
<evidence type="ECO:0000256" key="3">
    <source>
        <dbReference type="ARBA" id="ARBA00022679"/>
    </source>
</evidence>
<dbReference type="Gene3D" id="3.20.20.140">
    <property type="entry name" value="Metal-dependent hydrolases"/>
    <property type="match status" value="1"/>
</dbReference>
<dbReference type="Pfam" id="PF17657">
    <property type="entry name" value="DNA_pol3_finger"/>
    <property type="match status" value="1"/>
</dbReference>
<dbReference type="Pfam" id="PF07733">
    <property type="entry name" value="DNA_pol3_alpha"/>
    <property type="match status" value="1"/>
</dbReference>
<evidence type="ECO:0000256" key="1">
    <source>
        <dbReference type="ARBA" id="ARBA00012417"/>
    </source>
</evidence>
<dbReference type="EC" id="2.7.7.7" evidence="1"/>
<evidence type="ECO:0000256" key="5">
    <source>
        <dbReference type="ARBA" id="ARBA00022705"/>
    </source>
</evidence>
<dbReference type="NCBIfam" id="NF005298">
    <property type="entry name" value="PRK06826.1"/>
    <property type="match status" value="1"/>
</dbReference>
<dbReference type="InterPro" id="IPR011708">
    <property type="entry name" value="DNA_pol3_alpha_NTPase_dom"/>
</dbReference>
<dbReference type="EMBL" id="WVUD01000009">
    <property type="protein sequence ID" value="MYL82954.1"/>
    <property type="molecule type" value="Genomic_DNA"/>
</dbReference>
<dbReference type="SUPFAM" id="SSF160975">
    <property type="entry name" value="AF1531-like"/>
    <property type="match status" value="1"/>
</dbReference>
<dbReference type="Pfam" id="PF02811">
    <property type="entry name" value="PHP"/>
    <property type="match status" value="1"/>
</dbReference>
<dbReference type="InterPro" id="IPR004805">
    <property type="entry name" value="DnaE2/DnaE/PolC"/>
</dbReference>
<dbReference type="GO" id="GO:0003887">
    <property type="term" value="F:DNA-directed DNA polymerase activity"/>
    <property type="evidence" value="ECO:0007669"/>
    <property type="project" value="UniProtKB-KW"/>
</dbReference>
<evidence type="ECO:0000256" key="7">
    <source>
        <dbReference type="ARBA" id="ARBA00049244"/>
    </source>
</evidence>